<protein>
    <submittedName>
        <fullName evidence="3">Uncharacterized protein</fullName>
    </submittedName>
</protein>
<organism evidence="3">
    <name type="scientific">Daucus carota subsp. sativus</name>
    <name type="common">Carrot</name>
    <dbReference type="NCBI Taxonomy" id="79200"/>
    <lineage>
        <taxon>Eukaryota</taxon>
        <taxon>Viridiplantae</taxon>
        <taxon>Streptophyta</taxon>
        <taxon>Embryophyta</taxon>
        <taxon>Tracheophyta</taxon>
        <taxon>Spermatophyta</taxon>
        <taxon>Magnoliopsida</taxon>
        <taxon>eudicotyledons</taxon>
        <taxon>Gunneridae</taxon>
        <taxon>Pentapetalae</taxon>
        <taxon>asterids</taxon>
        <taxon>campanulids</taxon>
        <taxon>Apiales</taxon>
        <taxon>Apiaceae</taxon>
        <taxon>Apioideae</taxon>
        <taxon>Scandiceae</taxon>
        <taxon>Daucinae</taxon>
        <taxon>Daucus</taxon>
        <taxon>Daucus sect. Daucus</taxon>
    </lineage>
</organism>
<accession>A0A162AMV0</accession>
<proteinExistence type="predicted"/>
<sequence>MIFTVSSESIAALNTSSSSNNKTRKLGKHNLQIVKFYADAPHLGPSKPPQGIDKHSNSNKETSQSPQSALGDKIHGDKGHHVKGSGNDSPAGGEVILGGLATTFLIAIFCYIRATRRNNARLQEASPLE</sequence>
<keyword evidence="2" id="KW-0812">Transmembrane</keyword>
<keyword evidence="2" id="KW-0472">Membrane</keyword>
<gene>
    <name evidence="3" type="ORF">DCAR_012139</name>
</gene>
<comment type="caution">
    <text evidence="3">The sequence shown here is derived from an EMBL/GenBank/DDBJ whole genome shotgun (WGS) entry which is preliminary data.</text>
</comment>
<dbReference type="AlphaFoldDB" id="A0A162AMV0"/>
<evidence type="ECO:0000256" key="2">
    <source>
        <dbReference type="SAM" id="Phobius"/>
    </source>
</evidence>
<evidence type="ECO:0000313" key="3">
    <source>
        <dbReference type="EMBL" id="KZN03383.1"/>
    </source>
</evidence>
<dbReference type="PANTHER" id="PTHR34558:SF9">
    <property type="entry name" value="F3L24.15 PROTEIN"/>
    <property type="match status" value="1"/>
</dbReference>
<feature type="compositionally biased region" description="Polar residues" evidence="1">
    <location>
        <begin position="59"/>
        <end position="68"/>
    </location>
</feature>
<feature type="region of interest" description="Disordered" evidence="1">
    <location>
        <begin position="37"/>
        <end position="92"/>
    </location>
</feature>
<evidence type="ECO:0000256" key="1">
    <source>
        <dbReference type="SAM" id="MobiDB-lite"/>
    </source>
</evidence>
<reference evidence="3" key="1">
    <citation type="journal article" date="2016" name="Nat. Genet.">
        <title>A high-quality carrot genome assembly provides new insights into carotenoid accumulation and asterid genome evolution.</title>
        <authorList>
            <person name="Iorizzo M."/>
            <person name="Ellison S."/>
            <person name="Senalik D."/>
            <person name="Zeng P."/>
            <person name="Satapoomin P."/>
            <person name="Huang J."/>
            <person name="Bowman M."/>
            <person name="Iovene M."/>
            <person name="Sanseverino W."/>
            <person name="Cavagnaro P."/>
            <person name="Yildiz M."/>
            <person name="Macko-Podgorni A."/>
            <person name="Moranska E."/>
            <person name="Grzebelus E."/>
            <person name="Grzebelus D."/>
            <person name="Ashrafi H."/>
            <person name="Zheng Z."/>
            <person name="Cheng S."/>
            <person name="Spooner D."/>
            <person name="Van Deynze A."/>
            <person name="Simon P."/>
        </authorList>
    </citation>
    <scope>NUCLEOTIDE SEQUENCE [LARGE SCALE GENOMIC DNA]</scope>
    <source>
        <tissue evidence="3">Leaf</tissue>
    </source>
</reference>
<keyword evidence="2" id="KW-1133">Transmembrane helix</keyword>
<feature type="transmembrane region" description="Helical" evidence="2">
    <location>
        <begin position="95"/>
        <end position="112"/>
    </location>
</feature>
<dbReference type="Gramene" id="KZN03383">
    <property type="protein sequence ID" value="KZN03383"/>
    <property type="gene ID" value="DCAR_012139"/>
</dbReference>
<dbReference type="PANTHER" id="PTHR34558">
    <property type="entry name" value="EXPRESSED PROTEIN"/>
    <property type="match status" value="1"/>
</dbReference>
<name>A0A162AMV0_DAUCS</name>
<dbReference type="EMBL" id="LNRQ01000003">
    <property type="protein sequence ID" value="KZN03383.1"/>
    <property type="molecule type" value="Genomic_DNA"/>
</dbReference>